<dbReference type="OrthoDB" id="6627536at2759"/>
<organism evidence="17 18">
    <name type="scientific">Saccharata proteae CBS 121410</name>
    <dbReference type="NCBI Taxonomy" id="1314787"/>
    <lineage>
        <taxon>Eukaryota</taxon>
        <taxon>Fungi</taxon>
        <taxon>Dikarya</taxon>
        <taxon>Ascomycota</taxon>
        <taxon>Pezizomycotina</taxon>
        <taxon>Dothideomycetes</taxon>
        <taxon>Dothideomycetes incertae sedis</taxon>
        <taxon>Botryosphaeriales</taxon>
        <taxon>Saccharataceae</taxon>
        <taxon>Saccharata</taxon>
    </lineage>
</organism>
<comment type="function">
    <text evidence="1">Histone methyltransferase that trimethylates 'Lys-20' of histone H4 to form H4K20me3.</text>
</comment>
<feature type="compositionally biased region" description="Basic and acidic residues" evidence="15">
    <location>
        <begin position="286"/>
        <end position="305"/>
    </location>
</feature>
<dbReference type="EC" id="2.1.1.372" evidence="12"/>
<evidence type="ECO:0000256" key="1">
    <source>
        <dbReference type="ARBA" id="ARBA00001984"/>
    </source>
</evidence>
<dbReference type="InterPro" id="IPR001214">
    <property type="entry name" value="SET_dom"/>
</dbReference>
<keyword evidence="8" id="KW-0808">Transferase</keyword>
<dbReference type="GO" id="GO:0140943">
    <property type="term" value="F:histone H4K20 trimethyltransferase activity"/>
    <property type="evidence" value="ECO:0007669"/>
    <property type="project" value="UniProtKB-EC"/>
</dbReference>
<feature type="compositionally biased region" description="Basic residues" evidence="15">
    <location>
        <begin position="465"/>
        <end position="475"/>
    </location>
</feature>
<dbReference type="InterPro" id="IPR039977">
    <property type="entry name" value="Suv4-20/Set9"/>
</dbReference>
<dbReference type="SUPFAM" id="SSF82199">
    <property type="entry name" value="SET domain"/>
    <property type="match status" value="1"/>
</dbReference>
<comment type="subcellular location">
    <subcellularLocation>
        <location evidence="3">Chromosome</location>
    </subcellularLocation>
    <subcellularLocation>
        <location evidence="2">Nucleus</location>
    </subcellularLocation>
</comment>
<dbReference type="InterPro" id="IPR046341">
    <property type="entry name" value="SET_dom_sf"/>
</dbReference>
<evidence type="ECO:0000256" key="12">
    <source>
        <dbReference type="ARBA" id="ARBA00024057"/>
    </source>
</evidence>
<reference evidence="17" key="1">
    <citation type="journal article" date="2020" name="Stud. Mycol.">
        <title>101 Dothideomycetes genomes: a test case for predicting lifestyles and emergence of pathogens.</title>
        <authorList>
            <person name="Haridas S."/>
            <person name="Albert R."/>
            <person name="Binder M."/>
            <person name="Bloem J."/>
            <person name="Labutti K."/>
            <person name="Salamov A."/>
            <person name="Andreopoulos B."/>
            <person name="Baker S."/>
            <person name="Barry K."/>
            <person name="Bills G."/>
            <person name="Bluhm B."/>
            <person name="Cannon C."/>
            <person name="Castanera R."/>
            <person name="Culley D."/>
            <person name="Daum C."/>
            <person name="Ezra D."/>
            <person name="Gonzalez J."/>
            <person name="Henrissat B."/>
            <person name="Kuo A."/>
            <person name="Liang C."/>
            <person name="Lipzen A."/>
            <person name="Lutzoni F."/>
            <person name="Magnuson J."/>
            <person name="Mondo S."/>
            <person name="Nolan M."/>
            <person name="Ohm R."/>
            <person name="Pangilinan J."/>
            <person name="Park H.-J."/>
            <person name="Ramirez L."/>
            <person name="Alfaro M."/>
            <person name="Sun H."/>
            <person name="Tritt A."/>
            <person name="Yoshinaga Y."/>
            <person name="Zwiers L.-H."/>
            <person name="Turgeon B."/>
            <person name="Goodwin S."/>
            <person name="Spatafora J."/>
            <person name="Crous P."/>
            <person name="Grigoriev I."/>
        </authorList>
    </citation>
    <scope>NUCLEOTIDE SEQUENCE</scope>
    <source>
        <strain evidence="17">CBS 121410</strain>
    </source>
</reference>
<keyword evidence="7" id="KW-0489">Methyltransferase</keyword>
<evidence type="ECO:0000256" key="14">
    <source>
        <dbReference type="ARBA" id="ARBA00048081"/>
    </source>
</evidence>
<feature type="region of interest" description="Disordered" evidence="15">
    <location>
        <begin position="465"/>
        <end position="496"/>
    </location>
</feature>
<evidence type="ECO:0000256" key="11">
    <source>
        <dbReference type="ARBA" id="ARBA00023242"/>
    </source>
</evidence>
<keyword evidence="10" id="KW-0156">Chromatin regulator</keyword>
<evidence type="ECO:0000313" key="17">
    <source>
        <dbReference type="EMBL" id="KAF2086561.1"/>
    </source>
</evidence>
<evidence type="ECO:0000256" key="7">
    <source>
        <dbReference type="ARBA" id="ARBA00022603"/>
    </source>
</evidence>
<dbReference type="CDD" id="cd10524">
    <property type="entry name" value="SET_Suv4-20-like"/>
    <property type="match status" value="1"/>
</dbReference>
<evidence type="ECO:0000256" key="3">
    <source>
        <dbReference type="ARBA" id="ARBA00004286"/>
    </source>
</evidence>
<comment type="catalytic activity">
    <reaction evidence="14">
        <text>L-lysyl(20)-[histone H4] + 3 S-adenosyl-L-methionine = N(6),N(6),N(6)-trimethyl-L-lysyl(20)-[histone H4] + 3 S-adenosyl-L-homocysteine + 3 H(+)</text>
        <dbReference type="Rhea" id="RHEA:64456"/>
        <dbReference type="Rhea" id="RHEA-COMP:15554"/>
        <dbReference type="Rhea" id="RHEA-COMP:15998"/>
        <dbReference type="ChEBI" id="CHEBI:15378"/>
        <dbReference type="ChEBI" id="CHEBI:29969"/>
        <dbReference type="ChEBI" id="CHEBI:57856"/>
        <dbReference type="ChEBI" id="CHEBI:59789"/>
        <dbReference type="ChEBI" id="CHEBI:61961"/>
        <dbReference type="EC" id="2.1.1.372"/>
    </reaction>
</comment>
<dbReference type="Gene3D" id="1.10.10.1700">
    <property type="entry name" value="Histone-lysine N-methyltransferase"/>
    <property type="match status" value="1"/>
</dbReference>
<keyword evidence="9" id="KW-0949">S-adenosyl-L-methionine</keyword>
<dbReference type="EMBL" id="ML978724">
    <property type="protein sequence ID" value="KAF2086561.1"/>
    <property type="molecule type" value="Genomic_DNA"/>
</dbReference>
<feature type="region of interest" description="Disordered" evidence="15">
    <location>
        <begin position="355"/>
        <end position="399"/>
    </location>
</feature>
<dbReference type="InterPro" id="IPR041938">
    <property type="entry name" value="Hist-Lys_N-MTase_N"/>
</dbReference>
<dbReference type="Gene3D" id="2.170.270.10">
    <property type="entry name" value="SET domain"/>
    <property type="match status" value="1"/>
</dbReference>
<comment type="caution">
    <text evidence="17">The sequence shown here is derived from an EMBL/GenBank/DDBJ whole genome shotgun (WGS) entry which is preliminary data.</text>
</comment>
<dbReference type="Proteomes" id="UP000799776">
    <property type="component" value="Unassembled WGS sequence"/>
</dbReference>
<gene>
    <name evidence="17" type="ORF">K490DRAFT_44214</name>
</gene>
<evidence type="ECO:0000256" key="6">
    <source>
        <dbReference type="ARBA" id="ARBA00022454"/>
    </source>
</evidence>
<dbReference type="InterPro" id="IPR025783">
    <property type="entry name" value="Set9_fungi"/>
</dbReference>
<evidence type="ECO:0000256" key="13">
    <source>
        <dbReference type="ARBA" id="ARBA00030653"/>
    </source>
</evidence>
<dbReference type="PANTHER" id="PTHR12977">
    <property type="entry name" value="SUPPRESSOR OF VARIEGATION 4-20-RELATED"/>
    <property type="match status" value="1"/>
</dbReference>
<evidence type="ECO:0000313" key="18">
    <source>
        <dbReference type="Proteomes" id="UP000799776"/>
    </source>
</evidence>
<dbReference type="GO" id="GO:0032259">
    <property type="term" value="P:methylation"/>
    <property type="evidence" value="ECO:0007669"/>
    <property type="project" value="UniProtKB-KW"/>
</dbReference>
<evidence type="ECO:0000256" key="15">
    <source>
        <dbReference type="SAM" id="MobiDB-lite"/>
    </source>
</evidence>
<keyword evidence="18" id="KW-1185">Reference proteome</keyword>
<dbReference type="GO" id="GO:0005634">
    <property type="term" value="C:nucleus"/>
    <property type="evidence" value="ECO:0007669"/>
    <property type="project" value="UniProtKB-SubCell"/>
</dbReference>
<accession>A0A9P4HU87</accession>
<feature type="domain" description="SET" evidence="16">
    <location>
        <begin position="116"/>
        <end position="230"/>
    </location>
</feature>
<dbReference type="Pfam" id="PF00856">
    <property type="entry name" value="SET"/>
    <property type="match status" value="1"/>
</dbReference>
<feature type="compositionally biased region" description="Low complexity" evidence="15">
    <location>
        <begin position="476"/>
        <end position="487"/>
    </location>
</feature>
<evidence type="ECO:0000256" key="5">
    <source>
        <dbReference type="ARBA" id="ARBA00015413"/>
    </source>
</evidence>
<proteinExistence type="predicted"/>
<evidence type="ECO:0000256" key="10">
    <source>
        <dbReference type="ARBA" id="ARBA00022853"/>
    </source>
</evidence>
<dbReference type="PANTHER" id="PTHR12977:SF4">
    <property type="entry name" value="HISTONE-LYSINE N-METHYLTRANSFERASE KMT5B"/>
    <property type="match status" value="1"/>
</dbReference>
<keyword evidence="11" id="KW-0539">Nucleus</keyword>
<sequence length="633" mass="71837">MALKDALAKKGGLTLSQLANYDDLATDALVDRTYFWTSIRKNRARYFGCRGLNEEEIAALLRDTVIIGKDPAKAVERLLVEQSGLRKFFQKLRTKDEKEHFRRHLRKYVSMYMPECAWEVATTNRYTITTHEAAIFARRHIRKNEPIKYLTGIQVSMTKEEEETLDLTRRDFSIVMSSRKKTPSLFMGPARFANHDCKANARLTTEGAHTMTIVSTRPIEMGEEITVSYGDDYFGEDNCECLCATCEKLRRNGWGPKLVKTEDEDMSEMQKPPQEAPYTFRRKRKYCEDSESQSREITNEPIKKERIESQLSREFHADDEFDVAGQTRFTATFTRSTRDFRVQKRSGLLGVAIEESESFGSGSPGALSDESPPSSQLTDMTSVDEDTAPTTPEEPFSGYKITEKLAESIEDLGSAEAKDIHVKAESVALIHGEGSQSTTESELSDLSDSFELDDALQAVVVKKRVPTPPRTRSRSKPTIAPAPIPTTEHSDSNCPRQPGDYTLTSLLLCAKYSRWVVCGNCEADFVQEDAYQTRAECPRCERHSKLYGYVWPKTEKEGRHDTEERVLDHRTVNRFVGPEDERAIKKSKTALESEIQKRRASEMSERARMGSEAHEDTPKRATRKKSRLALGSM</sequence>
<evidence type="ECO:0000256" key="4">
    <source>
        <dbReference type="ARBA" id="ARBA00014232"/>
    </source>
</evidence>
<evidence type="ECO:0000256" key="8">
    <source>
        <dbReference type="ARBA" id="ARBA00022679"/>
    </source>
</evidence>
<feature type="compositionally biased region" description="Basic and acidic residues" evidence="15">
    <location>
        <begin position="585"/>
        <end position="619"/>
    </location>
</feature>
<evidence type="ECO:0000256" key="9">
    <source>
        <dbReference type="ARBA" id="ARBA00022691"/>
    </source>
</evidence>
<protein>
    <recommendedName>
        <fullName evidence="5">Histone-lysine N-methyltransferase SET9</fullName>
        <ecNumber evidence="12">2.1.1.372</ecNumber>
    </recommendedName>
    <alternativeName>
        <fullName evidence="4">Histone-lysine N-methyltransferase set9</fullName>
    </alternativeName>
    <alternativeName>
        <fullName evidence="13">SET domain protein 9</fullName>
    </alternativeName>
</protein>
<dbReference type="PROSITE" id="PS50280">
    <property type="entry name" value="SET"/>
    <property type="match status" value="1"/>
</dbReference>
<evidence type="ECO:0000256" key="2">
    <source>
        <dbReference type="ARBA" id="ARBA00004123"/>
    </source>
</evidence>
<keyword evidence="6" id="KW-0158">Chromosome</keyword>
<name>A0A9P4HU87_9PEZI</name>
<dbReference type="PROSITE" id="PS51567">
    <property type="entry name" value="SAM_MT43_SUVAR420_1"/>
    <property type="match status" value="1"/>
</dbReference>
<dbReference type="GO" id="GO:0005694">
    <property type="term" value="C:chromosome"/>
    <property type="evidence" value="ECO:0007669"/>
    <property type="project" value="UniProtKB-SubCell"/>
</dbReference>
<dbReference type="SMART" id="SM00317">
    <property type="entry name" value="SET"/>
    <property type="match status" value="1"/>
</dbReference>
<feature type="region of interest" description="Disordered" evidence="15">
    <location>
        <begin position="285"/>
        <end position="305"/>
    </location>
</feature>
<dbReference type="AlphaFoldDB" id="A0A9P4HU87"/>
<feature type="compositionally biased region" description="Polar residues" evidence="15">
    <location>
        <begin position="371"/>
        <end position="381"/>
    </location>
</feature>
<feature type="region of interest" description="Disordered" evidence="15">
    <location>
        <begin position="585"/>
        <end position="633"/>
    </location>
</feature>
<evidence type="ECO:0000259" key="16">
    <source>
        <dbReference type="PROSITE" id="PS50280"/>
    </source>
</evidence>